<protein>
    <recommendedName>
        <fullName evidence="1">CMP/dCMP-type deaminase domain-containing protein</fullName>
    </recommendedName>
</protein>
<organism evidence="2">
    <name type="scientific">viral metagenome</name>
    <dbReference type="NCBI Taxonomy" id="1070528"/>
    <lineage>
        <taxon>unclassified sequences</taxon>
        <taxon>metagenomes</taxon>
        <taxon>organismal metagenomes</taxon>
    </lineage>
</organism>
<evidence type="ECO:0000313" key="2">
    <source>
        <dbReference type="EMBL" id="QHU16421.1"/>
    </source>
</evidence>
<name>A0A6C0KGU7_9ZZZZ</name>
<dbReference type="GO" id="GO:0003824">
    <property type="term" value="F:catalytic activity"/>
    <property type="evidence" value="ECO:0007669"/>
    <property type="project" value="InterPro"/>
</dbReference>
<dbReference type="EMBL" id="MN740881">
    <property type="protein sequence ID" value="QHU16421.1"/>
    <property type="molecule type" value="Genomic_DNA"/>
</dbReference>
<dbReference type="AlphaFoldDB" id="A0A6C0KGU7"/>
<dbReference type="InterPro" id="IPR002125">
    <property type="entry name" value="CMP_dCMP_dom"/>
</dbReference>
<dbReference type="Pfam" id="PF00383">
    <property type="entry name" value="dCMP_cyt_deam_1"/>
    <property type="match status" value="1"/>
</dbReference>
<feature type="domain" description="CMP/dCMP-type deaminase" evidence="1">
    <location>
        <begin position="4"/>
        <end position="121"/>
    </location>
</feature>
<accession>A0A6C0KGU7</accession>
<dbReference type="SUPFAM" id="SSF53927">
    <property type="entry name" value="Cytidine deaminase-like"/>
    <property type="match status" value="1"/>
</dbReference>
<proteinExistence type="predicted"/>
<sequence length="158" mass="18872">MHLILNKAKDESILSTMSCHYGSVISKGKKPIVSGHNHYRSCFREHGSREYCTMFHAERDCLIKFLKRCFRGKKITYRKMKKYKIFITRTKNYEDELIFMNCAPCQECIIMLQKVGFKKAITTDINNKLQTYNINKLNPHEHFLSYAQKHFKEYKQFI</sequence>
<dbReference type="InterPro" id="IPR016193">
    <property type="entry name" value="Cytidine_deaminase-like"/>
</dbReference>
<dbReference type="Gene3D" id="3.40.140.10">
    <property type="entry name" value="Cytidine Deaminase, domain 2"/>
    <property type="match status" value="1"/>
</dbReference>
<reference evidence="2" key="1">
    <citation type="journal article" date="2020" name="Nature">
        <title>Giant virus diversity and host interactions through global metagenomics.</title>
        <authorList>
            <person name="Schulz F."/>
            <person name="Roux S."/>
            <person name="Paez-Espino D."/>
            <person name="Jungbluth S."/>
            <person name="Walsh D.A."/>
            <person name="Denef V.J."/>
            <person name="McMahon K.D."/>
            <person name="Konstantinidis K.T."/>
            <person name="Eloe-Fadrosh E.A."/>
            <person name="Kyrpides N.C."/>
            <person name="Woyke T."/>
        </authorList>
    </citation>
    <scope>NUCLEOTIDE SEQUENCE</scope>
    <source>
        <strain evidence="2">GVMAG-S-3300011013-78</strain>
    </source>
</reference>
<evidence type="ECO:0000259" key="1">
    <source>
        <dbReference type="Pfam" id="PF00383"/>
    </source>
</evidence>